<dbReference type="InterPro" id="IPR003788">
    <property type="entry name" value="NDUFAF7"/>
</dbReference>
<sequence>MAGDLQPTIIAALRPGWTAGGTPVPPERMRGGRAAWSQRYNQVGEVILDLDDGCAYAQMARSGISCINQVFRMVDGVLELCPGLGRAFWVCKLHTQLRLLAGEIQGSLRPHRLRATAIKRALDEQCCWRVGLAPPFQAARLRQIFAWRQLGVRAAAGAKMVVHTDGSLTPAPASRAATMGFAVVFRFESDIGPANEAVISGATRDGPFSSTTAELMAILAVAVLLPPDQAAVIRSDSQAAIALVQQLQDRSCYRWQSSPLAYLVSWYVDSVWARTAQLSLEWICGHSGVAGNETADCAAALLATSTPAEADGVAAMAAEVDPDEELLREGAVREMLEALSWAVMERGRAFARKNSWRLTSLCDSNIHGFMLGTLPGLLPVMVRQWAWYPQAYPEDEMRLCPHGCSEPETQRHLFTCQEVVHWGLVPKDRPPDRWIERAICEPGAHVAMPDEWRRGSAEALAEELRLAVVTPEALLVLLDLTRDKATQQKLTERGRYSVMSLWIGTGSAWQRGGVGWIEIRRALKTQAAPRKRPQSRVGQKARSDPRAGAGTEPAAAAKGYFDTVREIMRMPQTTADTSIPSTRVTADYCAKHFKKPPRNVTMLARDFIGDSLYNPAYGYFSKQALIFSPKDGYDFARFRDSAAFLTAMGRQYEDIERELDDVRSIPRQLWHTPTEILKPWYGYSIARHIIRQYKADREANVHSDPLAIYEVGGGNGTLMLNILDYLRAHEPEMYGSVEYNLVEISPKLARQQLSRQADRGSAPHNNIRIINRSILDWETRVDSACFVVAMEVIDNFAHDVICYNYETGEPYQAVVRVYDDGEFEELYEAVADPLIRDYLQARSALANPEYRSPVLPSALFRRMRGLLPLAPNMTRPEFLPTQAYRFMQILSRFFPHHRLVLSDFYQLPDTVPGAVDAPVVQTRFNGSMVPCETYLVQPGWFDIFFPTNFELLQRIYDGVCRRGGAVTGAARSRVCSQRDFALENADLPKTATRSGENPMLDFYENNKFLLS</sequence>
<accession>A0A9W7YBI4</accession>
<dbReference type="InterPro" id="IPR002156">
    <property type="entry name" value="RNaseH_domain"/>
</dbReference>
<keyword evidence="5" id="KW-0808">Transferase</keyword>
<evidence type="ECO:0000256" key="5">
    <source>
        <dbReference type="ARBA" id="ARBA00022679"/>
    </source>
</evidence>
<proteinExistence type="inferred from homology"/>
<dbReference type="SUPFAM" id="SSF53098">
    <property type="entry name" value="Ribonuclease H-like"/>
    <property type="match status" value="1"/>
</dbReference>
<dbReference type="PANTHER" id="PTHR12049:SF5">
    <property type="entry name" value="PROTEIN ARGININE METHYLTRANSFERASE NDUFAF7 HOMOLOG, MITOCHONDRIAL"/>
    <property type="match status" value="1"/>
</dbReference>
<dbReference type="Gene3D" id="3.30.420.10">
    <property type="entry name" value="Ribonuclease H-like superfamily/Ribonuclease H"/>
    <property type="match status" value="1"/>
</dbReference>
<comment type="similarity">
    <text evidence="2">Belongs to the NDUFAF7 family.</text>
</comment>
<keyword evidence="6" id="KW-0496">Mitochondrion</keyword>
<comment type="catalytic activity">
    <reaction evidence="7">
        <text>L-arginyl-[protein] + 2 S-adenosyl-L-methionine = N(omega),N(omega)'-dimethyl-L-arginyl-[protein] + 2 S-adenosyl-L-homocysteine + 2 H(+)</text>
        <dbReference type="Rhea" id="RHEA:48108"/>
        <dbReference type="Rhea" id="RHEA-COMP:10532"/>
        <dbReference type="Rhea" id="RHEA-COMP:11992"/>
        <dbReference type="ChEBI" id="CHEBI:15378"/>
        <dbReference type="ChEBI" id="CHEBI:29965"/>
        <dbReference type="ChEBI" id="CHEBI:57856"/>
        <dbReference type="ChEBI" id="CHEBI:59789"/>
        <dbReference type="ChEBI" id="CHEBI:88221"/>
        <dbReference type="EC" id="2.1.1.320"/>
    </reaction>
</comment>
<dbReference type="Pfam" id="PF00075">
    <property type="entry name" value="RNase_H"/>
    <property type="match status" value="1"/>
</dbReference>
<dbReference type="EMBL" id="JANBOI010000028">
    <property type="protein sequence ID" value="KAJ1735406.1"/>
    <property type="molecule type" value="Genomic_DNA"/>
</dbReference>
<feature type="region of interest" description="Disordered" evidence="8">
    <location>
        <begin position="525"/>
        <end position="554"/>
    </location>
</feature>
<evidence type="ECO:0000256" key="3">
    <source>
        <dbReference type="ARBA" id="ARBA00011935"/>
    </source>
</evidence>
<dbReference type="CDD" id="cd09276">
    <property type="entry name" value="Rnase_HI_RT_non_LTR"/>
    <property type="match status" value="1"/>
</dbReference>
<comment type="subcellular location">
    <subcellularLocation>
        <location evidence="1">Mitochondrion</location>
    </subcellularLocation>
</comment>
<protein>
    <recommendedName>
        <fullName evidence="3">type II protein arginine methyltransferase</fullName>
        <ecNumber evidence="3">2.1.1.320</ecNumber>
    </recommendedName>
</protein>
<organism evidence="10 11">
    <name type="scientific">Coemansia biformis</name>
    <dbReference type="NCBI Taxonomy" id="1286918"/>
    <lineage>
        <taxon>Eukaryota</taxon>
        <taxon>Fungi</taxon>
        <taxon>Fungi incertae sedis</taxon>
        <taxon>Zoopagomycota</taxon>
        <taxon>Kickxellomycotina</taxon>
        <taxon>Kickxellomycetes</taxon>
        <taxon>Kickxellales</taxon>
        <taxon>Kickxellaceae</taxon>
        <taxon>Coemansia</taxon>
    </lineage>
</organism>
<dbReference type="GO" id="GO:0035243">
    <property type="term" value="F:protein-arginine omega-N symmetric methyltransferase activity"/>
    <property type="evidence" value="ECO:0007669"/>
    <property type="project" value="UniProtKB-EC"/>
</dbReference>
<dbReference type="PROSITE" id="PS50879">
    <property type="entry name" value="RNASE_H_1"/>
    <property type="match status" value="1"/>
</dbReference>
<evidence type="ECO:0000313" key="11">
    <source>
        <dbReference type="Proteomes" id="UP001143981"/>
    </source>
</evidence>
<dbReference type="InterPro" id="IPR012337">
    <property type="entry name" value="RNaseH-like_sf"/>
</dbReference>
<dbReference type="InterPro" id="IPR038375">
    <property type="entry name" value="NDUFAF7_sf"/>
</dbReference>
<dbReference type="GO" id="GO:0032259">
    <property type="term" value="P:methylation"/>
    <property type="evidence" value="ECO:0007669"/>
    <property type="project" value="UniProtKB-KW"/>
</dbReference>
<reference evidence="10" key="1">
    <citation type="submission" date="2022-07" db="EMBL/GenBank/DDBJ databases">
        <title>Phylogenomic reconstructions and comparative analyses of Kickxellomycotina fungi.</title>
        <authorList>
            <person name="Reynolds N.K."/>
            <person name="Stajich J.E."/>
            <person name="Barry K."/>
            <person name="Grigoriev I.V."/>
            <person name="Crous P."/>
            <person name="Smith M.E."/>
        </authorList>
    </citation>
    <scope>NUCLEOTIDE SEQUENCE</scope>
    <source>
        <strain evidence="10">BCRC 34381</strain>
    </source>
</reference>
<evidence type="ECO:0000256" key="6">
    <source>
        <dbReference type="ARBA" id="ARBA00023128"/>
    </source>
</evidence>
<dbReference type="AlphaFoldDB" id="A0A9W7YBI4"/>
<dbReference type="SUPFAM" id="SSF53335">
    <property type="entry name" value="S-adenosyl-L-methionine-dependent methyltransferases"/>
    <property type="match status" value="1"/>
</dbReference>
<comment type="caution">
    <text evidence="10">The sequence shown here is derived from an EMBL/GenBank/DDBJ whole genome shotgun (WGS) entry which is preliminary data.</text>
</comment>
<dbReference type="EC" id="2.1.1.320" evidence="3"/>
<dbReference type="OrthoDB" id="5587661at2759"/>
<evidence type="ECO:0000256" key="7">
    <source>
        <dbReference type="ARBA" id="ARBA00048612"/>
    </source>
</evidence>
<dbReference type="GO" id="GO:0003676">
    <property type="term" value="F:nucleic acid binding"/>
    <property type="evidence" value="ECO:0007669"/>
    <property type="project" value="InterPro"/>
</dbReference>
<gene>
    <name evidence="10" type="ORF">LPJ61_000570</name>
</gene>
<keyword evidence="4" id="KW-0489">Methyltransferase</keyword>
<dbReference type="InterPro" id="IPR036397">
    <property type="entry name" value="RNaseH_sf"/>
</dbReference>
<dbReference type="InterPro" id="IPR029063">
    <property type="entry name" value="SAM-dependent_MTases_sf"/>
</dbReference>
<name>A0A9W7YBI4_9FUNG</name>
<evidence type="ECO:0000256" key="4">
    <source>
        <dbReference type="ARBA" id="ARBA00022603"/>
    </source>
</evidence>
<evidence type="ECO:0000256" key="8">
    <source>
        <dbReference type="SAM" id="MobiDB-lite"/>
    </source>
</evidence>
<dbReference type="Gene3D" id="3.40.50.12710">
    <property type="match status" value="1"/>
</dbReference>
<dbReference type="GO" id="GO:0005739">
    <property type="term" value="C:mitochondrion"/>
    <property type="evidence" value="ECO:0007669"/>
    <property type="project" value="UniProtKB-SubCell"/>
</dbReference>
<keyword evidence="11" id="KW-1185">Reference proteome</keyword>
<evidence type="ECO:0000259" key="9">
    <source>
        <dbReference type="PROSITE" id="PS50879"/>
    </source>
</evidence>
<feature type="domain" description="RNase H type-1" evidence="9">
    <location>
        <begin position="156"/>
        <end position="304"/>
    </location>
</feature>
<evidence type="ECO:0000313" key="10">
    <source>
        <dbReference type="EMBL" id="KAJ1735406.1"/>
    </source>
</evidence>
<dbReference type="Proteomes" id="UP001143981">
    <property type="component" value="Unassembled WGS sequence"/>
</dbReference>
<evidence type="ECO:0000256" key="2">
    <source>
        <dbReference type="ARBA" id="ARBA00005891"/>
    </source>
</evidence>
<dbReference type="Pfam" id="PF02636">
    <property type="entry name" value="Methyltransf_28"/>
    <property type="match status" value="1"/>
</dbReference>
<evidence type="ECO:0000256" key="1">
    <source>
        <dbReference type="ARBA" id="ARBA00004173"/>
    </source>
</evidence>
<dbReference type="GO" id="GO:0004523">
    <property type="term" value="F:RNA-DNA hybrid ribonuclease activity"/>
    <property type="evidence" value="ECO:0007669"/>
    <property type="project" value="InterPro"/>
</dbReference>
<dbReference type="PANTHER" id="PTHR12049">
    <property type="entry name" value="PROTEIN ARGININE METHYLTRANSFERASE NDUFAF7, MITOCHONDRIAL"/>
    <property type="match status" value="1"/>
</dbReference>